<keyword evidence="1" id="KW-1133">Transmembrane helix</keyword>
<evidence type="ECO:0000313" key="2">
    <source>
        <dbReference type="EMBL" id="BAF05776.1"/>
    </source>
</evidence>
<proteinExistence type="predicted"/>
<evidence type="ECO:0000256" key="1">
    <source>
        <dbReference type="SAM" id="Phobius"/>
    </source>
</evidence>
<dbReference type="Proteomes" id="UP000000763">
    <property type="component" value="Chromosome 1"/>
</dbReference>
<keyword evidence="1" id="KW-0812">Transmembrane</keyword>
<reference evidence="3" key="2">
    <citation type="journal article" date="2008" name="Nucleic Acids Res.">
        <title>The rice annotation project database (RAP-DB): 2008 update.</title>
        <authorList>
            <consortium name="The rice annotation project (RAP)"/>
        </authorList>
    </citation>
    <scope>GENOME REANNOTATION</scope>
    <source>
        <strain evidence="3">cv. Nipponbare</strain>
    </source>
</reference>
<keyword evidence="1" id="KW-0472">Membrane</keyword>
<accession>Q0JKF2</accession>
<reference evidence="2 3" key="1">
    <citation type="journal article" date="2005" name="Nature">
        <title>The map-based sequence of the rice genome.</title>
        <authorList>
            <consortium name="International rice genome sequencing project (IRGSP)"/>
            <person name="Matsumoto T."/>
            <person name="Wu J."/>
            <person name="Kanamori H."/>
            <person name="Katayose Y."/>
            <person name="Fujisawa M."/>
            <person name="Namiki N."/>
            <person name="Mizuno H."/>
            <person name="Yamamoto K."/>
            <person name="Antonio B.A."/>
            <person name="Baba T."/>
            <person name="Sakata K."/>
            <person name="Nagamura Y."/>
            <person name="Aoki H."/>
            <person name="Arikawa K."/>
            <person name="Arita K."/>
            <person name="Bito T."/>
            <person name="Chiden Y."/>
            <person name="Fujitsuka N."/>
            <person name="Fukunaka R."/>
            <person name="Hamada M."/>
            <person name="Harada C."/>
            <person name="Hayashi A."/>
            <person name="Hijishita S."/>
            <person name="Honda M."/>
            <person name="Hosokawa S."/>
            <person name="Ichikawa Y."/>
            <person name="Idonuma A."/>
            <person name="Iijima M."/>
            <person name="Ikeda M."/>
            <person name="Ikeno M."/>
            <person name="Ito K."/>
            <person name="Ito S."/>
            <person name="Ito T."/>
            <person name="Ito Y."/>
            <person name="Ito Y."/>
            <person name="Iwabuchi A."/>
            <person name="Kamiya K."/>
            <person name="Karasawa W."/>
            <person name="Kurita K."/>
            <person name="Katagiri S."/>
            <person name="Kikuta A."/>
            <person name="Kobayashi H."/>
            <person name="Kobayashi N."/>
            <person name="Machita K."/>
            <person name="Maehara T."/>
            <person name="Masukawa M."/>
            <person name="Mizubayashi T."/>
            <person name="Mukai Y."/>
            <person name="Nagasaki H."/>
            <person name="Nagata Y."/>
            <person name="Naito S."/>
            <person name="Nakashima M."/>
            <person name="Nakama Y."/>
            <person name="Nakamichi Y."/>
            <person name="Nakamura M."/>
            <person name="Meguro A."/>
            <person name="Negishi M."/>
            <person name="Ohta I."/>
            <person name="Ohta T."/>
            <person name="Okamoto M."/>
            <person name="Ono N."/>
            <person name="Saji S."/>
            <person name="Sakaguchi M."/>
            <person name="Sakai K."/>
            <person name="Shibata M."/>
            <person name="Shimokawa T."/>
            <person name="Song J."/>
            <person name="Takazaki Y."/>
            <person name="Terasawa K."/>
            <person name="Tsugane M."/>
            <person name="Tsuji K."/>
            <person name="Ueda S."/>
            <person name="Waki K."/>
            <person name="Yamagata H."/>
            <person name="Yamamoto M."/>
            <person name="Yamamoto S."/>
            <person name="Yamane H."/>
            <person name="Yoshiki S."/>
            <person name="Yoshihara R."/>
            <person name="Yukawa K."/>
            <person name="Zhong H."/>
            <person name="Yano M."/>
            <person name="Yuan Q."/>
            <person name="Ouyang S."/>
            <person name="Liu J."/>
            <person name="Jones K.M."/>
            <person name="Gansberger K."/>
            <person name="Moffat K."/>
            <person name="Hill J."/>
            <person name="Bera J."/>
            <person name="Fadrosh D."/>
            <person name="Jin S."/>
            <person name="Johri S."/>
            <person name="Kim M."/>
            <person name="Overton L."/>
            <person name="Reardon M."/>
            <person name="Tsitrin T."/>
            <person name="Vuong H."/>
            <person name="Weaver B."/>
            <person name="Ciecko A."/>
            <person name="Tallon L."/>
            <person name="Jackson J."/>
            <person name="Pai G."/>
            <person name="Aken S.V."/>
            <person name="Utterback T."/>
            <person name="Reidmuller S."/>
            <person name="Feldblyum T."/>
            <person name="Hsiao J."/>
            <person name="Zismann V."/>
            <person name="Iobst S."/>
            <person name="de Vazeille A.R."/>
            <person name="Buell C.R."/>
            <person name="Ying K."/>
            <person name="Li Y."/>
            <person name="Lu T."/>
            <person name="Huang Y."/>
            <person name="Zhao Q."/>
            <person name="Feng Q."/>
            <person name="Zhang L."/>
            <person name="Zhu J."/>
            <person name="Weng Q."/>
            <person name="Mu J."/>
            <person name="Lu Y."/>
            <person name="Fan D."/>
            <person name="Liu Y."/>
            <person name="Guan J."/>
            <person name="Zhang Y."/>
            <person name="Yu S."/>
            <person name="Liu X."/>
            <person name="Zhang Y."/>
            <person name="Hong G."/>
            <person name="Han B."/>
            <person name="Choisne N."/>
            <person name="Demange N."/>
            <person name="Orjeda G."/>
            <person name="Samain S."/>
            <person name="Cattolico L."/>
            <person name="Pelletier E."/>
            <person name="Couloux A."/>
            <person name="Segurens B."/>
            <person name="Wincker P."/>
            <person name="D'Hont A."/>
            <person name="Scarpelli C."/>
            <person name="Weissenbach J."/>
            <person name="Salanoubat M."/>
            <person name="Quetier F."/>
            <person name="Yu Y."/>
            <person name="Kim H.R."/>
            <person name="Rambo T."/>
            <person name="Currie J."/>
            <person name="Collura K."/>
            <person name="Luo M."/>
            <person name="Yang T."/>
            <person name="Ammiraju J.S.S."/>
            <person name="Engler F."/>
            <person name="Soderlund C."/>
            <person name="Wing R.A."/>
            <person name="Palmer L.E."/>
            <person name="de la Bastide M."/>
            <person name="Spiegel L."/>
            <person name="Nascimento L."/>
            <person name="Zutavern T."/>
            <person name="O'Shaughnessy A."/>
            <person name="Dike S."/>
            <person name="Dedhia N."/>
            <person name="Preston R."/>
            <person name="Balija V."/>
            <person name="McCombie W.R."/>
            <person name="Chow T."/>
            <person name="Chen H."/>
            <person name="Chung M."/>
            <person name="Chen C."/>
            <person name="Shaw J."/>
            <person name="Wu H."/>
            <person name="Hsiao K."/>
            <person name="Chao Y."/>
            <person name="Chu M."/>
            <person name="Cheng C."/>
            <person name="Hour A."/>
            <person name="Lee P."/>
            <person name="Lin S."/>
            <person name="Lin Y."/>
            <person name="Liou J."/>
            <person name="Liu S."/>
            <person name="Hsing Y."/>
            <person name="Raghuvanshi S."/>
            <person name="Mohanty A."/>
            <person name="Bharti A.K."/>
            <person name="Gaur A."/>
            <person name="Gupta V."/>
            <person name="Kumar D."/>
            <person name="Ravi V."/>
            <person name="Vij S."/>
            <person name="Kapur A."/>
            <person name="Khurana P."/>
            <person name="Khurana P."/>
            <person name="Khurana J.P."/>
            <person name="Tyagi A.K."/>
            <person name="Gaikwad K."/>
            <person name="Singh A."/>
            <person name="Dalal V."/>
            <person name="Srivastava S."/>
            <person name="Dixit A."/>
            <person name="Pal A.K."/>
            <person name="Ghazi I.A."/>
            <person name="Yadav M."/>
            <person name="Pandit A."/>
            <person name="Bhargava A."/>
            <person name="Sureshbabu K."/>
            <person name="Batra K."/>
            <person name="Sharma T.R."/>
            <person name="Mohapatra T."/>
            <person name="Singh N.K."/>
            <person name="Messing J."/>
            <person name="Nelson A.B."/>
            <person name="Fuks G."/>
            <person name="Kavchok S."/>
            <person name="Keizer G."/>
            <person name="Linton E."/>
            <person name="Llaca V."/>
            <person name="Song R."/>
            <person name="Tanyolac B."/>
            <person name="Young S."/>
            <person name="Ho-Il K."/>
            <person name="Hahn J.H."/>
            <person name="Sangsakoo G."/>
            <person name="Vanavichit A."/>
            <person name="de Mattos Luiz.A.T."/>
            <person name="Zimmer P.D."/>
            <person name="Malone G."/>
            <person name="Dellagostin O."/>
            <person name="de Oliveira A.C."/>
            <person name="Bevan M."/>
            <person name="Bancroft I."/>
            <person name="Minx P."/>
            <person name="Cordum H."/>
            <person name="Wilson R."/>
            <person name="Cheng Z."/>
            <person name="Jin W."/>
            <person name="Jiang J."/>
            <person name="Leong S.A."/>
            <person name="Iwama H."/>
            <person name="Gojobori T."/>
            <person name="Itoh T."/>
            <person name="Niimura Y."/>
            <person name="Fujii Y."/>
            <person name="Habara T."/>
            <person name="Sakai H."/>
            <person name="Sato Y."/>
            <person name="Wilson G."/>
            <person name="Kumar K."/>
            <person name="McCouch S."/>
            <person name="Juretic N."/>
            <person name="Hoen D."/>
            <person name="Wright S."/>
            <person name="Bruskiewich R."/>
            <person name="Bureau T."/>
            <person name="Miyao A."/>
            <person name="Hirochika H."/>
            <person name="Nishikawa T."/>
            <person name="Kadowaki K."/>
            <person name="Sugiura M."/>
            <person name="Burr B."/>
            <person name="Sasaki T."/>
        </authorList>
    </citation>
    <scope>NUCLEOTIDE SEQUENCE [LARGE SCALE GENOMIC DNA]</scope>
    <source>
        <strain evidence="3">cv. Nipponbare</strain>
    </source>
</reference>
<name>Q0JKF2_ORYSJ</name>
<gene>
    <name evidence="2" type="ordered locus">Os01g0678900</name>
</gene>
<dbReference type="AlphaFoldDB" id="Q0JKF2"/>
<sequence>SKAKPSRFLVVVASPLPLIKSQDRINKGKRDSKKKTLPCRSDRQIASKQTFDSSTDRASKQLDLPIYGSPRARTDRARITYLLIDFVRSLRLCASMLELLLVGCSSVVLLLHGANFLLRALFARRGAVARPISFLGFVA</sequence>
<protein>
    <submittedName>
        <fullName evidence="2">Os01g0678900 protein</fullName>
    </submittedName>
</protein>
<organism evidence="2 3">
    <name type="scientific">Oryza sativa subsp. japonica</name>
    <name type="common">Rice</name>
    <dbReference type="NCBI Taxonomy" id="39947"/>
    <lineage>
        <taxon>Eukaryota</taxon>
        <taxon>Viridiplantae</taxon>
        <taxon>Streptophyta</taxon>
        <taxon>Embryophyta</taxon>
        <taxon>Tracheophyta</taxon>
        <taxon>Spermatophyta</taxon>
        <taxon>Magnoliopsida</taxon>
        <taxon>Liliopsida</taxon>
        <taxon>Poales</taxon>
        <taxon>Poaceae</taxon>
        <taxon>BOP clade</taxon>
        <taxon>Oryzoideae</taxon>
        <taxon>Oryzeae</taxon>
        <taxon>Oryzinae</taxon>
        <taxon>Oryza</taxon>
        <taxon>Oryza sativa</taxon>
    </lineage>
</organism>
<feature type="non-terminal residue" evidence="2">
    <location>
        <position position="1"/>
    </location>
</feature>
<dbReference type="KEGG" id="dosa:Os01g0678900"/>
<feature type="transmembrane region" description="Helical" evidence="1">
    <location>
        <begin position="99"/>
        <end position="122"/>
    </location>
</feature>
<evidence type="ECO:0000313" key="3">
    <source>
        <dbReference type="Proteomes" id="UP000000763"/>
    </source>
</evidence>
<dbReference type="EMBL" id="AP008207">
    <property type="protein sequence ID" value="BAF05776.1"/>
    <property type="molecule type" value="Genomic_DNA"/>
</dbReference>